<organism evidence="12 14">
    <name type="scientific">Biomphalaria glabrata</name>
    <name type="common">Bloodfluke planorb</name>
    <name type="synonym">Freshwater snail</name>
    <dbReference type="NCBI Taxonomy" id="6526"/>
    <lineage>
        <taxon>Eukaryota</taxon>
        <taxon>Metazoa</taxon>
        <taxon>Spiralia</taxon>
        <taxon>Lophotrochozoa</taxon>
        <taxon>Mollusca</taxon>
        <taxon>Gastropoda</taxon>
        <taxon>Heterobranchia</taxon>
        <taxon>Euthyneura</taxon>
        <taxon>Panpulmonata</taxon>
        <taxon>Hygrophila</taxon>
        <taxon>Lymnaeoidea</taxon>
        <taxon>Planorbidae</taxon>
        <taxon>Biomphalaria</taxon>
    </lineage>
</organism>
<dbReference type="FunFam" id="3.30.160.60:FF:000100">
    <property type="entry name" value="Zinc finger 45-like"/>
    <property type="match status" value="1"/>
</dbReference>
<keyword evidence="12" id="KW-1185">Reference proteome</keyword>
<evidence type="ECO:0000256" key="3">
    <source>
        <dbReference type="ARBA" id="ARBA00022737"/>
    </source>
</evidence>
<evidence type="ECO:0000256" key="5">
    <source>
        <dbReference type="ARBA" id="ARBA00022833"/>
    </source>
</evidence>
<dbReference type="Pfam" id="PF12874">
    <property type="entry name" value="zf-met"/>
    <property type="match status" value="3"/>
</dbReference>
<protein>
    <recommendedName>
        <fullName evidence="8">Zinc finger protein 865</fullName>
    </recommendedName>
</protein>
<evidence type="ECO:0000313" key="13">
    <source>
        <dbReference type="RefSeq" id="XP_055872472.1"/>
    </source>
</evidence>
<evidence type="ECO:0000256" key="9">
    <source>
        <dbReference type="PROSITE-ProRule" id="PRU00042"/>
    </source>
</evidence>
<dbReference type="FunFam" id="3.30.160.60:FF:000733">
    <property type="entry name" value="Zinc finger protein 236 variant"/>
    <property type="match status" value="1"/>
</dbReference>
<gene>
    <name evidence="13 14" type="primary">LOC106056315</name>
</gene>
<evidence type="ECO:0000313" key="14">
    <source>
        <dbReference type="RefSeq" id="XP_055872473.1"/>
    </source>
</evidence>
<evidence type="ECO:0000313" key="12">
    <source>
        <dbReference type="Proteomes" id="UP001165740"/>
    </source>
</evidence>
<feature type="domain" description="C2H2-type" evidence="11">
    <location>
        <begin position="216"/>
        <end position="243"/>
    </location>
</feature>
<feature type="region of interest" description="Disordered" evidence="10">
    <location>
        <begin position="1"/>
        <end position="59"/>
    </location>
</feature>
<dbReference type="InterPro" id="IPR013087">
    <property type="entry name" value="Znf_C2H2_type"/>
</dbReference>
<feature type="domain" description="C2H2-type" evidence="11">
    <location>
        <begin position="792"/>
        <end position="819"/>
    </location>
</feature>
<dbReference type="SMART" id="SM00355">
    <property type="entry name" value="ZnF_C2H2"/>
    <property type="match status" value="22"/>
</dbReference>
<dbReference type="SUPFAM" id="SSF57667">
    <property type="entry name" value="beta-beta-alpha zinc fingers"/>
    <property type="match status" value="10"/>
</dbReference>
<evidence type="ECO:0000256" key="6">
    <source>
        <dbReference type="ARBA" id="ARBA00023125"/>
    </source>
</evidence>
<evidence type="ECO:0000256" key="1">
    <source>
        <dbReference type="ARBA" id="ARBA00004123"/>
    </source>
</evidence>
<dbReference type="OrthoDB" id="8922241at2759"/>
<feature type="domain" description="C2H2-type" evidence="11">
    <location>
        <begin position="973"/>
        <end position="1000"/>
    </location>
</feature>
<feature type="domain" description="C2H2-type" evidence="11">
    <location>
        <begin position="620"/>
        <end position="647"/>
    </location>
</feature>
<accession>A0A9W2ZBY1</accession>
<dbReference type="PANTHER" id="PTHR24376">
    <property type="entry name" value="ZINC FINGER PROTEIN"/>
    <property type="match status" value="1"/>
</dbReference>
<feature type="compositionally biased region" description="Basic and acidic residues" evidence="10">
    <location>
        <begin position="688"/>
        <end position="700"/>
    </location>
</feature>
<feature type="domain" description="C2H2-type" evidence="11">
    <location>
        <begin position="159"/>
        <end position="186"/>
    </location>
</feature>
<dbReference type="Proteomes" id="UP001165740">
    <property type="component" value="Chromosome 17"/>
</dbReference>
<dbReference type="PANTHER" id="PTHR24376:SF243">
    <property type="entry name" value="C2H2-TYPE DOMAIN-CONTAINING PROTEIN"/>
    <property type="match status" value="1"/>
</dbReference>
<feature type="domain" description="C2H2-type" evidence="11">
    <location>
        <begin position="131"/>
        <end position="158"/>
    </location>
</feature>
<feature type="compositionally biased region" description="Low complexity" evidence="10">
    <location>
        <begin position="701"/>
        <end position="713"/>
    </location>
</feature>
<feature type="compositionally biased region" description="Basic and acidic residues" evidence="10">
    <location>
        <begin position="44"/>
        <end position="59"/>
    </location>
</feature>
<evidence type="ECO:0000259" key="11">
    <source>
        <dbReference type="PROSITE" id="PS50157"/>
    </source>
</evidence>
<feature type="domain" description="C2H2-type" evidence="11">
    <location>
        <begin position="648"/>
        <end position="677"/>
    </location>
</feature>
<feature type="domain" description="C2H2-type" evidence="11">
    <location>
        <begin position="1070"/>
        <end position="1097"/>
    </location>
</feature>
<dbReference type="RefSeq" id="XP_055872473.1">
    <property type="nucleotide sequence ID" value="XM_056016498.1"/>
</dbReference>
<name>A0A9W2ZBY1_BIOGL</name>
<feature type="domain" description="C2H2-type" evidence="11">
    <location>
        <begin position="272"/>
        <end position="294"/>
    </location>
</feature>
<feature type="domain" description="C2H2-type" evidence="11">
    <location>
        <begin position="1098"/>
        <end position="1125"/>
    </location>
</feature>
<dbReference type="GeneID" id="106056315"/>
<dbReference type="GO" id="GO:0001228">
    <property type="term" value="F:DNA-binding transcription activator activity, RNA polymerase II-specific"/>
    <property type="evidence" value="ECO:0007669"/>
    <property type="project" value="TreeGrafter"/>
</dbReference>
<dbReference type="PROSITE" id="PS00028">
    <property type="entry name" value="ZINC_FINGER_C2H2_1"/>
    <property type="match status" value="15"/>
</dbReference>
<dbReference type="GO" id="GO:0000978">
    <property type="term" value="F:RNA polymerase II cis-regulatory region sequence-specific DNA binding"/>
    <property type="evidence" value="ECO:0007669"/>
    <property type="project" value="TreeGrafter"/>
</dbReference>
<dbReference type="Pfam" id="PF00096">
    <property type="entry name" value="zf-C2H2"/>
    <property type="match status" value="9"/>
</dbReference>
<feature type="domain" description="C2H2-type" evidence="11">
    <location>
        <begin position="1001"/>
        <end position="1028"/>
    </location>
</feature>
<feature type="domain" description="C2H2-type" evidence="11">
    <location>
        <begin position="244"/>
        <end position="271"/>
    </location>
</feature>
<keyword evidence="5" id="KW-0862">Zinc</keyword>
<dbReference type="PROSITE" id="PS50157">
    <property type="entry name" value="ZINC_FINGER_C2H2_2"/>
    <property type="match status" value="20"/>
</dbReference>
<dbReference type="FunFam" id="3.30.160.60:FF:001630">
    <property type="entry name" value="Zinc finger protein 888"/>
    <property type="match status" value="1"/>
</dbReference>
<proteinExistence type="predicted"/>
<dbReference type="GO" id="GO:0005634">
    <property type="term" value="C:nucleus"/>
    <property type="evidence" value="ECO:0007669"/>
    <property type="project" value="UniProtKB-SubCell"/>
</dbReference>
<dbReference type="GO" id="GO:0005694">
    <property type="term" value="C:chromosome"/>
    <property type="evidence" value="ECO:0007669"/>
    <property type="project" value="UniProtKB-ARBA"/>
</dbReference>
<feature type="domain" description="C2H2-type" evidence="11">
    <location>
        <begin position="593"/>
        <end position="620"/>
    </location>
</feature>
<feature type="domain" description="C2H2-type" evidence="11">
    <location>
        <begin position="187"/>
        <end position="214"/>
    </location>
</feature>
<feature type="domain" description="C2H2-type" evidence="11">
    <location>
        <begin position="1258"/>
        <end position="1282"/>
    </location>
</feature>
<feature type="region of interest" description="Disordered" evidence="10">
    <location>
        <begin position="674"/>
        <end position="737"/>
    </location>
</feature>
<keyword evidence="2" id="KW-0479">Metal-binding</keyword>
<dbReference type="FunFam" id="3.30.160.60:FF:000624">
    <property type="entry name" value="zinc finger protein 697"/>
    <property type="match status" value="1"/>
</dbReference>
<feature type="domain" description="C2H2-type" evidence="11">
    <location>
        <begin position="820"/>
        <end position="847"/>
    </location>
</feature>
<keyword evidence="3" id="KW-0677">Repeat</keyword>
<sequence>MAEENMKRSSFLKSRKKANKNNNNELKSEVLLHQDVFAKMPKNKKNDRSKNRLSSCDKESHFANGKITQRLHNVQVSDENQNLSKSSFNVDHFRNQKGRTITSPISNSIHNSEANLETQNGKSSKNLTECMVCDVCGRICIDEKSYNRHMKSHSGNRKFKCDYCDKSFLDSCSLKRHMKTHDNEKPFICHLCSKSFRDSASLLRHEGIHKERYRLFHCSVCNKSFMDKHGLKRHDRVHTGLRPYSCKLCQKSFSDSGSLKRHLKIHIGVKNFSCSLCKKSFLEKQSLIRHQKKVCMIKELTPCTETGSNENQACDSLGSVADQSESSVDGRGSISDCLPVLIPSNMFVSNTSSEIKSEADIKSSHELPSLHSLMKKDPKLSNNISKLVESIDSYEKMLHLCGDIGQLEIDAALAKDSVALPDIMLCFECGELLVEGENFRSTSRVQVTSCPNSYKCLNCEEDYGDPPLLKPEVLFNNSFESESICSDSKQDISQIENSADKCKSDLTELLKKENTASVSKTVIMPTSESKMMKNKPYLLSRLDYIEPYSNEKNLKNVNADQSSDAVINYSLQSPSNTVFKLDESISCNEPPSFRCSPCNQVFTSSTHFDQHLNSQCLSRYACLVCEKTFMNSTSLRRHMPVHTGEKPYSCLQCGKQFRDPSNFSKHKKACSGTLEKRSSDSSSNLSHLKVENSNKIESKSDVSVTDTVESSESINFMSATQRASRKRNQEYHQSNRGIKTRSAYCKNKSDTKLSPNKSEQCNKGMSCSAKKSSDKSFSKVMSNLNSEKENLFTCKVCSKEFTSDNNLLMHMSYHTRNSNVTCSQCGKKFCDSYSLKRHARIHAGARPHICQNCNRGYCDNWSLKKHKTRGCMLEELKVSPDSLHPCPQCSRVFSEVHFLQEHIRCHKGLLKFQCDICLKKFSEAFNLKRHRRLHMVTCPVCQSEFHDMSSFSEHQKICRDKDSKIASQHGDGFPCPICARVYSTKSYLERHKKFHSNLKPHVCMVCNKQFSESFRLKRHMKVHNSTRPFTCERCKKGFKDALGLSRHKMSSACKYFRSHPRQVQPPQTDYPCQICKKIFKKSYLLIRHMAVHSQERPFSCDTCGKSYKDTSSLKRHQFVHAGIKNFICSVCSKGFYYSDSLKRHKAGSCGKKLKVGKRLRKSHRSVRNKNSPIKCEKKISPADVHTESNVALDQKLIISNGTSQPDTESNNSISVSDSIENIKSQFSSHQTKAKIRQLRTKVCPKPMLFRQAQFRKQYQCPICFLGFSRKFYLDLHCKVHNS</sequence>
<keyword evidence="7" id="KW-0539">Nucleus</keyword>
<evidence type="ECO:0000256" key="7">
    <source>
        <dbReference type="ARBA" id="ARBA00023242"/>
    </source>
</evidence>
<keyword evidence="6" id="KW-0238">DNA-binding</keyword>
<dbReference type="Gene3D" id="3.30.160.60">
    <property type="entry name" value="Classic Zinc Finger"/>
    <property type="match status" value="15"/>
</dbReference>
<reference evidence="13 14" key="1">
    <citation type="submission" date="2025-04" db="UniProtKB">
        <authorList>
            <consortium name="RefSeq"/>
        </authorList>
    </citation>
    <scope>IDENTIFICATION</scope>
</reference>
<evidence type="ECO:0000256" key="10">
    <source>
        <dbReference type="SAM" id="MobiDB-lite"/>
    </source>
</evidence>
<dbReference type="InterPro" id="IPR036236">
    <property type="entry name" value="Znf_C2H2_sf"/>
</dbReference>
<feature type="domain" description="C2H2-type" evidence="11">
    <location>
        <begin position="1029"/>
        <end position="1060"/>
    </location>
</feature>
<feature type="domain" description="C2H2-type" evidence="11">
    <location>
        <begin position="912"/>
        <end position="939"/>
    </location>
</feature>
<dbReference type="FunFam" id="3.30.160.60:FF:000110">
    <property type="entry name" value="Zinc finger protein-like"/>
    <property type="match status" value="1"/>
</dbReference>
<dbReference type="Pfam" id="PF13894">
    <property type="entry name" value="zf-C2H2_4"/>
    <property type="match status" value="1"/>
</dbReference>
<feature type="domain" description="C2H2-type" evidence="11">
    <location>
        <begin position="1126"/>
        <end position="1153"/>
    </location>
</feature>
<keyword evidence="4 9" id="KW-0863">Zinc-finger</keyword>
<dbReference type="RefSeq" id="XP_055872472.1">
    <property type="nucleotide sequence ID" value="XM_056016497.1"/>
</dbReference>
<dbReference type="GO" id="GO:0008270">
    <property type="term" value="F:zinc ion binding"/>
    <property type="evidence" value="ECO:0007669"/>
    <property type="project" value="UniProtKB-KW"/>
</dbReference>
<evidence type="ECO:0000256" key="2">
    <source>
        <dbReference type="ARBA" id="ARBA00022723"/>
    </source>
</evidence>
<feature type="domain" description="C2H2-type" evidence="11">
    <location>
        <begin position="884"/>
        <end position="908"/>
    </location>
</feature>
<dbReference type="FunFam" id="3.30.160.60:FF:001732">
    <property type="entry name" value="Zgc:162936"/>
    <property type="match status" value="1"/>
</dbReference>
<comment type="subcellular location">
    <subcellularLocation>
        <location evidence="1">Nucleus</location>
    </subcellularLocation>
</comment>
<dbReference type="FunFam" id="3.30.160.60:FF:000145">
    <property type="entry name" value="Zinc finger protein 574"/>
    <property type="match status" value="1"/>
</dbReference>
<evidence type="ECO:0000256" key="8">
    <source>
        <dbReference type="ARBA" id="ARBA00068876"/>
    </source>
</evidence>
<evidence type="ECO:0000256" key="4">
    <source>
        <dbReference type="ARBA" id="ARBA00022771"/>
    </source>
</evidence>
<dbReference type="FunFam" id="3.30.160.60:FF:000446">
    <property type="entry name" value="Zinc finger protein"/>
    <property type="match status" value="2"/>
</dbReference>